<evidence type="ECO:0000256" key="3">
    <source>
        <dbReference type="ARBA" id="ARBA00023027"/>
    </source>
</evidence>
<feature type="domain" description="NAD-dependent epimerase/dehydratase" evidence="4">
    <location>
        <begin position="4"/>
        <end position="171"/>
    </location>
</feature>
<sequence>MKLAVTGCNGRVGQRVVIAALKQGYVVVGIDTITKDLDFSSHPNYTFVNADLRDLNETLNALRGCDGVVQLAGHSNPGDYLASTHNTNVAITWNVLRAAAELEINRIAQASSVNVITLVYSSRRDLQYFPIDEDHPCEPDEPYGLSKLIAEMQADSIVRRYPSMRVASIRLHWSCPTRAAAKRDDSARRRNDLWGYVQEDSGAEAFLLAVAGDKGKWRGHERFFIASPYTAHDEDTMALKEKFWPNVPILKGKDLNGRKGFFDCSKAERLLGWVHQDVAEEMMQ</sequence>
<proteinExistence type="inferred from homology"/>
<dbReference type="AlphaFoldDB" id="A0A2H3JJI7"/>
<dbReference type="Proteomes" id="UP000218811">
    <property type="component" value="Unassembled WGS sequence"/>
</dbReference>
<dbReference type="STRING" id="742152.A0A2H3JJI7"/>
<gene>
    <name evidence="5" type="ORF">WOLCODRAFT_120382</name>
</gene>
<keyword evidence="2" id="KW-0560">Oxidoreductase</keyword>
<keyword evidence="3" id="KW-0520">NAD</keyword>
<evidence type="ECO:0000256" key="2">
    <source>
        <dbReference type="ARBA" id="ARBA00023002"/>
    </source>
</evidence>
<evidence type="ECO:0000259" key="4">
    <source>
        <dbReference type="Pfam" id="PF01370"/>
    </source>
</evidence>
<dbReference type="SUPFAM" id="SSF51735">
    <property type="entry name" value="NAD(P)-binding Rossmann-fold domains"/>
    <property type="match status" value="1"/>
</dbReference>
<organism evidence="5 6">
    <name type="scientific">Wolfiporia cocos (strain MD-104)</name>
    <name type="common">Brown rot fungus</name>
    <dbReference type="NCBI Taxonomy" id="742152"/>
    <lineage>
        <taxon>Eukaryota</taxon>
        <taxon>Fungi</taxon>
        <taxon>Dikarya</taxon>
        <taxon>Basidiomycota</taxon>
        <taxon>Agaricomycotina</taxon>
        <taxon>Agaricomycetes</taxon>
        <taxon>Polyporales</taxon>
        <taxon>Phaeolaceae</taxon>
        <taxon>Wolfiporia</taxon>
    </lineage>
</organism>
<dbReference type="OMA" id="RKWNLWG"/>
<evidence type="ECO:0000313" key="6">
    <source>
        <dbReference type="Proteomes" id="UP000218811"/>
    </source>
</evidence>
<dbReference type="Gene3D" id="3.40.50.720">
    <property type="entry name" value="NAD(P)-binding Rossmann-like Domain"/>
    <property type="match status" value="1"/>
</dbReference>
<comment type="similarity">
    <text evidence="1">Belongs to the NAD(P)-dependent epimerase/dehydratase family.</text>
</comment>
<name>A0A2H3JJI7_WOLCO</name>
<evidence type="ECO:0000313" key="5">
    <source>
        <dbReference type="EMBL" id="PCH42342.1"/>
    </source>
</evidence>
<keyword evidence="6" id="KW-1185">Reference proteome</keyword>
<dbReference type="PANTHER" id="PTHR43103:SF5">
    <property type="entry name" value="4-EPIMERASE, PUTATIVE (AFU_ORTHOLOGUE AFUA_7G00360)-RELATED"/>
    <property type="match status" value="1"/>
</dbReference>
<reference evidence="5 6" key="1">
    <citation type="journal article" date="2012" name="Science">
        <title>The Paleozoic origin of enzymatic lignin decomposition reconstructed from 31 fungal genomes.</title>
        <authorList>
            <person name="Floudas D."/>
            <person name="Binder M."/>
            <person name="Riley R."/>
            <person name="Barry K."/>
            <person name="Blanchette R.A."/>
            <person name="Henrissat B."/>
            <person name="Martinez A.T."/>
            <person name="Otillar R."/>
            <person name="Spatafora J.W."/>
            <person name="Yadav J.S."/>
            <person name="Aerts A."/>
            <person name="Benoit I."/>
            <person name="Boyd A."/>
            <person name="Carlson A."/>
            <person name="Copeland A."/>
            <person name="Coutinho P.M."/>
            <person name="de Vries R.P."/>
            <person name="Ferreira P."/>
            <person name="Findley K."/>
            <person name="Foster B."/>
            <person name="Gaskell J."/>
            <person name="Glotzer D."/>
            <person name="Gorecki P."/>
            <person name="Heitman J."/>
            <person name="Hesse C."/>
            <person name="Hori C."/>
            <person name="Igarashi K."/>
            <person name="Jurgens J.A."/>
            <person name="Kallen N."/>
            <person name="Kersten P."/>
            <person name="Kohler A."/>
            <person name="Kuees U."/>
            <person name="Kumar T.K.A."/>
            <person name="Kuo A."/>
            <person name="LaButti K."/>
            <person name="Larrondo L.F."/>
            <person name="Lindquist E."/>
            <person name="Ling A."/>
            <person name="Lombard V."/>
            <person name="Lucas S."/>
            <person name="Lundell T."/>
            <person name="Martin R."/>
            <person name="McLaughlin D.J."/>
            <person name="Morgenstern I."/>
            <person name="Morin E."/>
            <person name="Murat C."/>
            <person name="Nagy L.G."/>
            <person name="Nolan M."/>
            <person name="Ohm R.A."/>
            <person name="Patyshakuliyeva A."/>
            <person name="Rokas A."/>
            <person name="Ruiz-Duenas F.J."/>
            <person name="Sabat G."/>
            <person name="Salamov A."/>
            <person name="Samejima M."/>
            <person name="Schmutz J."/>
            <person name="Slot J.C."/>
            <person name="St John F."/>
            <person name="Stenlid J."/>
            <person name="Sun H."/>
            <person name="Sun S."/>
            <person name="Syed K."/>
            <person name="Tsang A."/>
            <person name="Wiebenga A."/>
            <person name="Young D."/>
            <person name="Pisabarro A."/>
            <person name="Eastwood D.C."/>
            <person name="Martin F."/>
            <person name="Cullen D."/>
            <person name="Grigoriev I.V."/>
            <person name="Hibbett D.S."/>
        </authorList>
    </citation>
    <scope>NUCLEOTIDE SEQUENCE [LARGE SCALE GENOMIC DNA]</scope>
    <source>
        <strain evidence="5 6">MD-104</strain>
    </source>
</reference>
<dbReference type="EMBL" id="KB468124">
    <property type="protein sequence ID" value="PCH42342.1"/>
    <property type="molecule type" value="Genomic_DNA"/>
</dbReference>
<dbReference type="GO" id="GO:0016491">
    <property type="term" value="F:oxidoreductase activity"/>
    <property type="evidence" value="ECO:0007669"/>
    <property type="project" value="UniProtKB-KW"/>
</dbReference>
<dbReference type="OrthoDB" id="202470at2759"/>
<accession>A0A2H3JJI7</accession>
<evidence type="ECO:0000256" key="1">
    <source>
        <dbReference type="ARBA" id="ARBA00007637"/>
    </source>
</evidence>
<dbReference type="InterPro" id="IPR001509">
    <property type="entry name" value="Epimerase_deHydtase"/>
</dbReference>
<dbReference type="PANTHER" id="PTHR43103">
    <property type="entry name" value="NUCLEOSIDE-DIPHOSPHATE-SUGAR EPIMERASE"/>
    <property type="match status" value="1"/>
</dbReference>
<dbReference type="InterPro" id="IPR036291">
    <property type="entry name" value="NAD(P)-bd_dom_sf"/>
</dbReference>
<protein>
    <submittedName>
        <fullName evidence="5">NAD(P)-binding protein</fullName>
    </submittedName>
</protein>
<dbReference type="Pfam" id="PF01370">
    <property type="entry name" value="Epimerase"/>
    <property type="match status" value="1"/>
</dbReference>